<name>A0A4V4LLC1_AURPU</name>
<feature type="domain" description="DUF4470" evidence="16">
    <location>
        <begin position="18"/>
        <end position="108"/>
    </location>
</feature>
<evidence type="ECO:0000256" key="15">
    <source>
        <dbReference type="RuleBase" id="RU361169"/>
    </source>
</evidence>
<keyword evidence="9 15" id="KW-0326">Glycosidase</keyword>
<comment type="function">
    <text evidence="12">Specific in hydrolyzing the terminal glycosidic bond of polygalacturonic acid and oligogalacturonates.</text>
</comment>
<evidence type="ECO:0000256" key="13">
    <source>
        <dbReference type="ARBA" id="ARBA00038933"/>
    </source>
</evidence>
<dbReference type="EMBL" id="QZBU01000690">
    <property type="protein sequence ID" value="TIA62387.1"/>
    <property type="molecule type" value="Genomic_DNA"/>
</dbReference>
<evidence type="ECO:0000256" key="11">
    <source>
        <dbReference type="ARBA" id="ARBA00023326"/>
    </source>
</evidence>
<evidence type="ECO:0000313" key="18">
    <source>
        <dbReference type="Proteomes" id="UP000304947"/>
    </source>
</evidence>
<dbReference type="Proteomes" id="UP000304947">
    <property type="component" value="Unassembled WGS sequence"/>
</dbReference>
<evidence type="ECO:0000256" key="5">
    <source>
        <dbReference type="ARBA" id="ARBA00022801"/>
    </source>
</evidence>
<protein>
    <recommendedName>
        <fullName evidence="13">galacturonan 1,4-alpha-galacturonidase</fullName>
        <ecNumber evidence="13">3.2.1.67</ecNumber>
    </recommendedName>
</protein>
<dbReference type="AlphaFoldDB" id="A0A4V4LLC1"/>
<comment type="subcellular location">
    <subcellularLocation>
        <location evidence="1">Secreted</location>
    </subcellularLocation>
</comment>
<comment type="similarity">
    <text evidence="2 15">Belongs to the glycosyl hydrolase 28 family.</text>
</comment>
<keyword evidence="3" id="KW-0964">Secreted</keyword>
<evidence type="ECO:0000256" key="9">
    <source>
        <dbReference type="ARBA" id="ARBA00023295"/>
    </source>
</evidence>
<evidence type="ECO:0000256" key="14">
    <source>
        <dbReference type="ARBA" id="ARBA00048766"/>
    </source>
</evidence>
<proteinExistence type="inferred from homology"/>
<dbReference type="GO" id="GO:0047911">
    <property type="term" value="F:galacturan 1,4-alpha-galacturonidase activity"/>
    <property type="evidence" value="ECO:0007669"/>
    <property type="project" value="UniProtKB-EC"/>
</dbReference>
<evidence type="ECO:0000259" key="16">
    <source>
        <dbReference type="Pfam" id="PF14737"/>
    </source>
</evidence>
<keyword evidence="4" id="KW-0732">Signal</keyword>
<keyword evidence="8" id="KW-0119">Carbohydrate metabolism</keyword>
<dbReference type="GO" id="GO:0071555">
    <property type="term" value="P:cell wall organization"/>
    <property type="evidence" value="ECO:0007669"/>
    <property type="project" value="UniProtKB-KW"/>
</dbReference>
<keyword evidence="11" id="KW-0624">Polysaccharide degradation</keyword>
<comment type="caution">
    <text evidence="17">The sequence shown here is derived from an EMBL/GenBank/DDBJ whole genome shotgun (WGS) entry which is preliminary data.</text>
</comment>
<dbReference type="InterPro" id="IPR000743">
    <property type="entry name" value="Glyco_hydro_28"/>
</dbReference>
<evidence type="ECO:0000256" key="10">
    <source>
        <dbReference type="ARBA" id="ARBA00023316"/>
    </source>
</evidence>
<dbReference type="InterPro" id="IPR011050">
    <property type="entry name" value="Pectin_lyase_fold/virulence"/>
</dbReference>
<keyword evidence="6" id="KW-1015">Disulfide bond</keyword>
<dbReference type="SUPFAM" id="SSF51126">
    <property type="entry name" value="Pectin lyase-like"/>
    <property type="match status" value="1"/>
</dbReference>
<dbReference type="InterPro" id="IPR027974">
    <property type="entry name" value="DUF4470"/>
</dbReference>
<keyword evidence="5 15" id="KW-0378">Hydrolase</keyword>
<sequence length="951" mass="106355">LTNQEYYHIGHDEQQSNFKPIDAKQEKTAYLFAGIGDARHLHGTWMKIHEHERKQAEKPTAKYHFTIIDTKATVIARALIIFLLLEELSDTSNMSTDQREEILGTLFYVYINHIMPPKAWQKLQSTISQAIELLGQPIATFTWFDILQKDRNAIRNALVLWQHQTAKDWPTSEFRKRMLLDTMKQMMNPYATGDKIPTPKGCKKDAVLYQKACIVTPPPSFLQDDPLNLKEVMASKNFPKNITDVLLNKIDNTWMPNVTLIDTGHLKQFLMTSGSKAMAEIDLSTNIIDQWSGYLWSKPANPTCLYDYAVDYFTKVSAALHHLKGRIRVEPILGEMDEIFEKIHLDFYPDRLNKPALGQEESGMPVSTTEDYPKIFDRVHLSNVPDYTGGTLGAFLFAAPITPVTKDFKAQFSFTCLRNPPAFKDVDEFNSEYCLLPEMSMIAKIFLCVRRPCISESMPLPAFMQMQGLIGMGYFEWSKQAEIVPFPSLLDRPTITSWIHGLLLKTAIPKERQVPAMTLINSPFNLTVLFRVIMHLKKVGYPSHWLSEILGTIIGVCSIFGQGLKAFSKCGNGGDIIFPENQNYYIASKLNPVVNDVNIDWQGIWTFSPDIEYWRQNSSTYPIAFQNHAASFILTGDHIRINGYGTGGIFGNGDTWYTAEAGHTVPGRPMPMVFWNVSDVTVKKFFVKDPPLWSFNIMNGTDMWIDELYCNATATQANASQNWVQNTDGFDTMDSKNIRLTNFVYQGGDDCIAIKPRSYNIFVQNATCRGGNGMAIGSVGQYLEDNTVENVIVDDIIRWNEDMHGSVLIKTWVGALVPQNPSANGYYENAGLPRGGGWGSVRNIHFSNFVVQGADAGPTIDQNSGNNGTFAGTSLMDISNIAFTNFTGWLSGKESKNRTASVSCSKVHPCFNINFDNVTLTTAQNSTSTGTGSCSYMSPGGVHGLSGSGCS</sequence>
<dbReference type="EC" id="3.2.1.67" evidence="13"/>
<dbReference type="GO" id="GO:0004650">
    <property type="term" value="F:polygalacturonase activity"/>
    <property type="evidence" value="ECO:0007669"/>
    <property type="project" value="InterPro"/>
</dbReference>
<evidence type="ECO:0000256" key="7">
    <source>
        <dbReference type="ARBA" id="ARBA00023180"/>
    </source>
</evidence>
<dbReference type="PANTHER" id="PTHR31736:SF12">
    <property type="entry name" value="EXO-POLYGALACTURONASE, PUTATIVE-RELATED"/>
    <property type="match status" value="1"/>
</dbReference>
<accession>A0A4V4LLC1</accession>
<evidence type="ECO:0000256" key="12">
    <source>
        <dbReference type="ARBA" id="ARBA00037312"/>
    </source>
</evidence>
<evidence type="ECO:0000256" key="4">
    <source>
        <dbReference type="ARBA" id="ARBA00022729"/>
    </source>
</evidence>
<evidence type="ECO:0000256" key="3">
    <source>
        <dbReference type="ARBA" id="ARBA00022525"/>
    </source>
</evidence>
<evidence type="ECO:0000256" key="6">
    <source>
        <dbReference type="ARBA" id="ARBA00023157"/>
    </source>
</evidence>
<evidence type="ECO:0000256" key="8">
    <source>
        <dbReference type="ARBA" id="ARBA00023277"/>
    </source>
</evidence>
<keyword evidence="7" id="KW-0325">Glycoprotein</keyword>
<gene>
    <name evidence="17" type="ORF">D6C83_02927</name>
</gene>
<dbReference type="InterPro" id="IPR012334">
    <property type="entry name" value="Pectin_lyas_fold"/>
</dbReference>
<feature type="non-terminal residue" evidence="17">
    <location>
        <position position="1"/>
    </location>
</feature>
<evidence type="ECO:0000256" key="1">
    <source>
        <dbReference type="ARBA" id="ARBA00004613"/>
    </source>
</evidence>
<evidence type="ECO:0000313" key="17">
    <source>
        <dbReference type="EMBL" id="TIA62387.1"/>
    </source>
</evidence>
<comment type="catalytic activity">
    <reaction evidence="14">
        <text>[(1-&gt;4)-alpha-D-galacturonosyl](n) + H2O = alpha-D-galacturonate + [(1-&gt;4)-alpha-D-galacturonosyl](n-1)</text>
        <dbReference type="Rhea" id="RHEA:14117"/>
        <dbReference type="Rhea" id="RHEA-COMP:14570"/>
        <dbReference type="Rhea" id="RHEA-COMP:14572"/>
        <dbReference type="ChEBI" id="CHEBI:15377"/>
        <dbReference type="ChEBI" id="CHEBI:58658"/>
        <dbReference type="ChEBI" id="CHEBI:140523"/>
        <dbReference type="EC" id="3.2.1.67"/>
    </reaction>
</comment>
<organism evidence="17 18">
    <name type="scientific">Aureobasidium pullulans</name>
    <name type="common">Black yeast</name>
    <name type="synonym">Pullularia pullulans</name>
    <dbReference type="NCBI Taxonomy" id="5580"/>
    <lineage>
        <taxon>Eukaryota</taxon>
        <taxon>Fungi</taxon>
        <taxon>Dikarya</taxon>
        <taxon>Ascomycota</taxon>
        <taxon>Pezizomycotina</taxon>
        <taxon>Dothideomycetes</taxon>
        <taxon>Dothideomycetidae</taxon>
        <taxon>Dothideales</taxon>
        <taxon>Saccotheciaceae</taxon>
        <taxon>Aureobasidium</taxon>
    </lineage>
</organism>
<reference evidence="17 18" key="1">
    <citation type="submission" date="2018-10" db="EMBL/GenBank/DDBJ databases">
        <title>Fifty Aureobasidium pullulans genomes reveal a recombining polyextremotolerant generalist.</title>
        <authorList>
            <person name="Gostincar C."/>
            <person name="Turk M."/>
            <person name="Zajc J."/>
            <person name="Gunde-Cimerman N."/>
        </authorList>
    </citation>
    <scope>NUCLEOTIDE SEQUENCE [LARGE SCALE GENOMIC DNA]</scope>
    <source>
        <strain evidence="17 18">EXF-3380</strain>
    </source>
</reference>
<dbReference type="Pfam" id="PF14737">
    <property type="entry name" value="DUF4470"/>
    <property type="match status" value="1"/>
</dbReference>
<dbReference type="GO" id="GO:0000272">
    <property type="term" value="P:polysaccharide catabolic process"/>
    <property type="evidence" value="ECO:0007669"/>
    <property type="project" value="UniProtKB-KW"/>
</dbReference>
<dbReference type="Pfam" id="PF00295">
    <property type="entry name" value="Glyco_hydro_28"/>
    <property type="match status" value="2"/>
</dbReference>
<dbReference type="GO" id="GO:0005576">
    <property type="term" value="C:extracellular region"/>
    <property type="evidence" value="ECO:0007669"/>
    <property type="project" value="UniProtKB-SubCell"/>
</dbReference>
<evidence type="ECO:0000256" key="2">
    <source>
        <dbReference type="ARBA" id="ARBA00008834"/>
    </source>
</evidence>
<dbReference type="PANTHER" id="PTHR31736">
    <property type="match status" value="1"/>
</dbReference>
<keyword evidence="10" id="KW-0961">Cell wall biogenesis/degradation</keyword>
<dbReference type="Gene3D" id="2.160.20.10">
    <property type="entry name" value="Single-stranded right-handed beta-helix, Pectin lyase-like"/>
    <property type="match status" value="1"/>
</dbReference>